<reference evidence="1 2" key="1">
    <citation type="submission" date="2022-01" db="EMBL/GenBank/DDBJ databases">
        <title>Whole genome-based taxonomy of the Shewanellaceae.</title>
        <authorList>
            <person name="Martin-Rodriguez A.J."/>
        </authorList>
    </citation>
    <scope>NUCLEOTIDE SEQUENCE [LARGE SCALE GENOMIC DNA]</scope>
    <source>
        <strain evidence="1 2">DSM 17177</strain>
    </source>
</reference>
<accession>A0ABT0LIP5</accession>
<comment type="caution">
    <text evidence="1">The sequence shown here is derived from an EMBL/GenBank/DDBJ whole genome shotgun (WGS) entry which is preliminary data.</text>
</comment>
<organism evidence="1 2">
    <name type="scientific">Shewanella surugensis</name>
    <dbReference type="NCBI Taxonomy" id="212020"/>
    <lineage>
        <taxon>Bacteria</taxon>
        <taxon>Pseudomonadati</taxon>
        <taxon>Pseudomonadota</taxon>
        <taxon>Gammaproteobacteria</taxon>
        <taxon>Alteromonadales</taxon>
        <taxon>Shewanellaceae</taxon>
        <taxon>Shewanella</taxon>
    </lineage>
</organism>
<evidence type="ECO:0000313" key="1">
    <source>
        <dbReference type="EMBL" id="MCL1127240.1"/>
    </source>
</evidence>
<dbReference type="EMBL" id="JAKIKS010000139">
    <property type="protein sequence ID" value="MCL1127240.1"/>
    <property type="molecule type" value="Genomic_DNA"/>
</dbReference>
<sequence length="84" mass="9709">MIEAREISDFYNLLSYPIVRYAGGIIVVRKGENLSNQVILPNAVYDFIASTNKPLLKEIIHTLDTFKQKKEHKTQRTVFTLLDK</sequence>
<evidence type="ECO:0000313" key="2">
    <source>
        <dbReference type="Proteomes" id="UP001203423"/>
    </source>
</evidence>
<keyword evidence="2" id="KW-1185">Reference proteome</keyword>
<gene>
    <name evidence="1" type="ORF">L2764_22865</name>
</gene>
<proteinExistence type="predicted"/>
<dbReference type="RefSeq" id="WP_248942635.1">
    <property type="nucleotide sequence ID" value="NZ_JAKIKS010000139.1"/>
</dbReference>
<protein>
    <submittedName>
        <fullName evidence="1">Uncharacterized protein</fullName>
    </submittedName>
</protein>
<dbReference type="Proteomes" id="UP001203423">
    <property type="component" value="Unassembled WGS sequence"/>
</dbReference>
<name>A0ABT0LIP5_9GAMM</name>